<dbReference type="OrthoDB" id="515401at2759"/>
<evidence type="ECO:0000259" key="3">
    <source>
        <dbReference type="PROSITE" id="PS50114"/>
    </source>
</evidence>
<dbReference type="HOGENOM" id="CLU_046447_1_0_1"/>
<dbReference type="SMART" id="SM00401">
    <property type="entry name" value="ZnF_GATA"/>
    <property type="match status" value="1"/>
</dbReference>
<accession>K5VGN0</accession>
<dbReference type="Gene3D" id="3.30.50.10">
    <property type="entry name" value="Erythroid Transcription Factor GATA-1, subunit A"/>
    <property type="match status" value="1"/>
</dbReference>
<keyword evidence="1" id="KW-0863">Zinc-finger</keyword>
<evidence type="ECO:0000256" key="1">
    <source>
        <dbReference type="PROSITE-ProRule" id="PRU00094"/>
    </source>
</evidence>
<feature type="region of interest" description="Disordered" evidence="2">
    <location>
        <begin position="1"/>
        <end position="112"/>
    </location>
</feature>
<keyword evidence="5" id="KW-1185">Reference proteome</keyword>
<dbReference type="RefSeq" id="XP_007401530.1">
    <property type="nucleotide sequence ID" value="XM_007401468.1"/>
</dbReference>
<feature type="compositionally biased region" description="Low complexity" evidence="2">
    <location>
        <begin position="42"/>
        <end position="54"/>
    </location>
</feature>
<protein>
    <recommendedName>
        <fullName evidence="3">GATA-type domain-containing protein</fullName>
    </recommendedName>
</protein>
<name>K5VGN0_PHACS</name>
<dbReference type="InterPro" id="IPR013088">
    <property type="entry name" value="Znf_NHR/GATA"/>
</dbReference>
<dbReference type="Proteomes" id="UP000008370">
    <property type="component" value="Unassembled WGS sequence"/>
</dbReference>
<reference evidence="4 5" key="1">
    <citation type="journal article" date="2012" name="BMC Genomics">
        <title>Comparative genomics of the white-rot fungi, Phanerochaete carnosa and P. chrysosporium, to elucidate the genetic basis of the distinct wood types they colonize.</title>
        <authorList>
            <person name="Suzuki H."/>
            <person name="MacDonald J."/>
            <person name="Syed K."/>
            <person name="Salamov A."/>
            <person name="Hori C."/>
            <person name="Aerts A."/>
            <person name="Henrissat B."/>
            <person name="Wiebenga A."/>
            <person name="vanKuyk P.A."/>
            <person name="Barry K."/>
            <person name="Lindquist E."/>
            <person name="LaButti K."/>
            <person name="Lapidus A."/>
            <person name="Lucas S."/>
            <person name="Coutinho P."/>
            <person name="Gong Y."/>
            <person name="Samejima M."/>
            <person name="Mahadevan R."/>
            <person name="Abou-Zaid M."/>
            <person name="de Vries R.P."/>
            <person name="Igarashi K."/>
            <person name="Yadav J.S."/>
            <person name="Grigoriev I.V."/>
            <person name="Master E.R."/>
        </authorList>
    </citation>
    <scope>NUCLEOTIDE SEQUENCE [LARGE SCALE GENOMIC DNA]</scope>
    <source>
        <strain evidence="4 5">HHB-10118-sp</strain>
    </source>
</reference>
<dbReference type="GO" id="GO:0006355">
    <property type="term" value="P:regulation of DNA-templated transcription"/>
    <property type="evidence" value="ECO:0007669"/>
    <property type="project" value="InterPro"/>
</dbReference>
<sequence length="371" mass="39158">MPHRVDSADRSGSMSHRPEDRGPYDHPNTHPSPPPIAAIHNSPAPSQASEQVASPSPPVPQQAYYQGPPPPNGPPMHQAYPYPPHARYPADPAVQMPPGYPPSSHYAPPVGHVSTRSIQPIHVSSQPVFEQPSYIVHTDDAATKLNDRVRRKCYNCRTTDTSTWRRSSLTPGKVLCNKCGLFERTHSRPRPEQFPHKRGPIVTSTFKSSRSPPPPSRLPPMQHHMPPLPPHHYDHPSIAPLMPPRADGHPHYAPPPPPPGAGGSPNPNAIGNLLNSPHAGGAPSSHGALGHAGAVGAHGSPVPAHASAGSASASSGAVAHAENGDAQGNGANGAGNSLKRPRSPSTDRSPRQEQRSPPYAHRAPASTTSAA</sequence>
<dbReference type="InParanoid" id="K5VGN0"/>
<feature type="domain" description="GATA-type" evidence="3">
    <location>
        <begin position="147"/>
        <end position="205"/>
    </location>
</feature>
<feature type="compositionally biased region" description="Basic and acidic residues" evidence="2">
    <location>
        <begin position="16"/>
        <end position="28"/>
    </location>
</feature>
<evidence type="ECO:0000256" key="2">
    <source>
        <dbReference type="SAM" id="MobiDB-lite"/>
    </source>
</evidence>
<gene>
    <name evidence="4" type="ORF">PHACADRAFT_166850</name>
</gene>
<evidence type="ECO:0000313" key="4">
    <source>
        <dbReference type="EMBL" id="EKM50348.1"/>
    </source>
</evidence>
<dbReference type="KEGG" id="pco:PHACADRAFT_166850"/>
<dbReference type="EMBL" id="JH930479">
    <property type="protein sequence ID" value="EKM50348.1"/>
    <property type="molecule type" value="Genomic_DNA"/>
</dbReference>
<dbReference type="PROSITE" id="PS50114">
    <property type="entry name" value="GATA_ZN_FINGER_2"/>
    <property type="match status" value="1"/>
</dbReference>
<dbReference type="SUPFAM" id="SSF57716">
    <property type="entry name" value="Glucocorticoid receptor-like (DNA-binding domain)"/>
    <property type="match status" value="1"/>
</dbReference>
<dbReference type="GeneID" id="18909356"/>
<organism evidence="4 5">
    <name type="scientific">Phanerochaete carnosa (strain HHB-10118-sp)</name>
    <name type="common">White-rot fungus</name>
    <name type="synonym">Peniophora carnosa</name>
    <dbReference type="NCBI Taxonomy" id="650164"/>
    <lineage>
        <taxon>Eukaryota</taxon>
        <taxon>Fungi</taxon>
        <taxon>Dikarya</taxon>
        <taxon>Basidiomycota</taxon>
        <taxon>Agaricomycotina</taxon>
        <taxon>Agaricomycetes</taxon>
        <taxon>Polyporales</taxon>
        <taxon>Phanerochaetaceae</taxon>
        <taxon>Phanerochaete</taxon>
    </lineage>
</organism>
<dbReference type="InterPro" id="IPR000679">
    <property type="entry name" value="Znf_GATA"/>
</dbReference>
<proteinExistence type="predicted"/>
<dbReference type="GO" id="GO:0043565">
    <property type="term" value="F:sequence-specific DNA binding"/>
    <property type="evidence" value="ECO:0007669"/>
    <property type="project" value="InterPro"/>
</dbReference>
<dbReference type="Pfam" id="PF00320">
    <property type="entry name" value="GATA"/>
    <property type="match status" value="1"/>
</dbReference>
<dbReference type="CDD" id="cd00202">
    <property type="entry name" value="ZnF_GATA"/>
    <property type="match status" value="1"/>
</dbReference>
<feature type="compositionally biased region" description="Low complexity" evidence="2">
    <location>
        <begin position="264"/>
        <end position="329"/>
    </location>
</feature>
<dbReference type="GO" id="GO:0008270">
    <property type="term" value="F:zinc ion binding"/>
    <property type="evidence" value="ECO:0007669"/>
    <property type="project" value="UniProtKB-KW"/>
</dbReference>
<keyword evidence="1" id="KW-0479">Metal-binding</keyword>
<feature type="region of interest" description="Disordered" evidence="2">
    <location>
        <begin position="187"/>
        <end position="371"/>
    </location>
</feature>
<keyword evidence="1" id="KW-0862">Zinc</keyword>
<dbReference type="AlphaFoldDB" id="K5VGN0"/>
<evidence type="ECO:0000313" key="5">
    <source>
        <dbReference type="Proteomes" id="UP000008370"/>
    </source>
</evidence>